<evidence type="ECO:0000259" key="6">
    <source>
        <dbReference type="Pfam" id="PF00635"/>
    </source>
</evidence>
<feature type="transmembrane region" description="Helical" evidence="5">
    <location>
        <begin position="159"/>
        <end position="178"/>
    </location>
</feature>
<dbReference type="EMBL" id="CAKAEH010000223">
    <property type="protein sequence ID" value="CAG9530311.1"/>
    <property type="molecule type" value="Genomic_DNA"/>
</dbReference>
<dbReference type="OrthoDB" id="10022288at2759"/>
<accession>A0A8J2MI12</accession>
<dbReference type="PANTHER" id="PTHR34441:SF1">
    <property type="entry name" value="MOTILE SPERM DOMAIN-CONTAINING 1"/>
    <property type="match status" value="1"/>
</dbReference>
<reference evidence="7" key="1">
    <citation type="submission" date="2021-09" db="EMBL/GenBank/DDBJ databases">
        <authorList>
            <consortium name="Pathogen Informatics"/>
        </authorList>
    </citation>
    <scope>NUCLEOTIDE SEQUENCE</scope>
</reference>
<keyword evidence="2 5" id="KW-0812">Transmembrane</keyword>
<organism evidence="7 8">
    <name type="scientific">Cercopithifilaria johnstoni</name>
    <dbReference type="NCBI Taxonomy" id="2874296"/>
    <lineage>
        <taxon>Eukaryota</taxon>
        <taxon>Metazoa</taxon>
        <taxon>Ecdysozoa</taxon>
        <taxon>Nematoda</taxon>
        <taxon>Chromadorea</taxon>
        <taxon>Rhabditida</taxon>
        <taxon>Spirurina</taxon>
        <taxon>Spiruromorpha</taxon>
        <taxon>Filarioidea</taxon>
        <taxon>Onchocercidae</taxon>
        <taxon>Cercopithifilaria</taxon>
    </lineage>
</organism>
<dbReference type="InterPro" id="IPR000535">
    <property type="entry name" value="MSP_dom"/>
</dbReference>
<name>A0A8J2MI12_9BILA</name>
<evidence type="ECO:0000256" key="3">
    <source>
        <dbReference type="ARBA" id="ARBA00022989"/>
    </source>
</evidence>
<dbReference type="Pfam" id="PF00635">
    <property type="entry name" value="Motile_Sperm"/>
    <property type="match status" value="1"/>
</dbReference>
<keyword evidence="3 5" id="KW-1133">Transmembrane helix</keyword>
<dbReference type="PANTHER" id="PTHR34441">
    <property type="entry name" value="MOTILE SPERM DOMAIN-CONTAINING PROTEIN 1"/>
    <property type="match status" value="1"/>
</dbReference>
<gene>
    <name evidence="7" type="ORF">CJOHNSTONI_LOCUS823</name>
</gene>
<dbReference type="InterPro" id="IPR008962">
    <property type="entry name" value="PapD-like_sf"/>
</dbReference>
<evidence type="ECO:0000256" key="2">
    <source>
        <dbReference type="ARBA" id="ARBA00022692"/>
    </source>
</evidence>
<evidence type="ECO:0000256" key="1">
    <source>
        <dbReference type="ARBA" id="ARBA00004141"/>
    </source>
</evidence>
<evidence type="ECO:0000313" key="7">
    <source>
        <dbReference type="EMBL" id="CAG9530311.1"/>
    </source>
</evidence>
<proteinExistence type="predicted"/>
<dbReference type="InterPro" id="IPR013783">
    <property type="entry name" value="Ig-like_fold"/>
</dbReference>
<dbReference type="GO" id="GO:0016020">
    <property type="term" value="C:membrane"/>
    <property type="evidence" value="ECO:0007669"/>
    <property type="project" value="UniProtKB-SubCell"/>
</dbReference>
<keyword evidence="4 5" id="KW-0472">Membrane</keyword>
<dbReference type="Gene3D" id="2.60.40.10">
    <property type="entry name" value="Immunoglobulins"/>
    <property type="match status" value="1"/>
</dbReference>
<evidence type="ECO:0000256" key="5">
    <source>
        <dbReference type="SAM" id="Phobius"/>
    </source>
</evidence>
<evidence type="ECO:0000256" key="4">
    <source>
        <dbReference type="ARBA" id="ARBA00023136"/>
    </source>
</evidence>
<sequence length="216" mass="24062">MGDDKGSIFAFVFPNQLEIVASDPQTHKRILTLYNPYHFPIKFKVKCTNSHNFSVIEPYGILRASSSIDIIIRHVAVKFQTSLSMETFRIEIFSLHNQKISGSVDVPVHIVETVPKFNQQQYHELLPTTSIDRSSVRDNTNSTQSSPFLRARFDVTSPLAMVCVGAVAVCAAALMLPTEGLDVSTVVPNWLHLSVHLKLVFAYILGLITLVLLRPG</sequence>
<comment type="subcellular location">
    <subcellularLocation>
        <location evidence="1">Membrane</location>
        <topology evidence="1">Multi-pass membrane protein</topology>
    </subcellularLocation>
</comment>
<feature type="transmembrane region" description="Helical" evidence="5">
    <location>
        <begin position="190"/>
        <end position="213"/>
    </location>
</feature>
<dbReference type="Proteomes" id="UP000746747">
    <property type="component" value="Unassembled WGS sequence"/>
</dbReference>
<evidence type="ECO:0000313" key="8">
    <source>
        <dbReference type="Proteomes" id="UP000746747"/>
    </source>
</evidence>
<dbReference type="InterPro" id="IPR039283">
    <property type="entry name" value="MOSPD1/3"/>
</dbReference>
<protein>
    <recommendedName>
        <fullName evidence="6">MSP domain-containing protein</fullName>
    </recommendedName>
</protein>
<dbReference type="AlphaFoldDB" id="A0A8J2MI12"/>
<keyword evidence="8" id="KW-1185">Reference proteome</keyword>
<comment type="caution">
    <text evidence="7">The sequence shown here is derived from an EMBL/GenBank/DDBJ whole genome shotgun (WGS) entry which is preliminary data.</text>
</comment>
<dbReference type="SUPFAM" id="SSF49354">
    <property type="entry name" value="PapD-like"/>
    <property type="match status" value="1"/>
</dbReference>
<feature type="domain" description="MSP" evidence="6">
    <location>
        <begin position="13"/>
        <end position="95"/>
    </location>
</feature>
<dbReference type="GO" id="GO:0005737">
    <property type="term" value="C:cytoplasm"/>
    <property type="evidence" value="ECO:0007669"/>
    <property type="project" value="TreeGrafter"/>
</dbReference>